<organism evidence="1 2">
    <name type="scientific">Pedobacter cryoconitis</name>
    <dbReference type="NCBI Taxonomy" id="188932"/>
    <lineage>
        <taxon>Bacteria</taxon>
        <taxon>Pseudomonadati</taxon>
        <taxon>Bacteroidota</taxon>
        <taxon>Sphingobacteriia</taxon>
        <taxon>Sphingobacteriales</taxon>
        <taxon>Sphingobacteriaceae</taxon>
        <taxon>Pedobacter</taxon>
    </lineage>
</organism>
<reference evidence="1 2" key="1">
    <citation type="submission" date="2018-06" db="EMBL/GenBank/DDBJ databases">
        <title>Genomic Encyclopedia of Archaeal and Bacterial Type Strains, Phase II (KMG-II): from individual species to whole genera.</title>
        <authorList>
            <person name="Goeker M."/>
        </authorList>
    </citation>
    <scope>NUCLEOTIDE SEQUENCE [LARGE SCALE GENOMIC DNA]</scope>
    <source>
        <strain evidence="1 2">DSM 14825</strain>
    </source>
</reference>
<evidence type="ECO:0008006" key="3">
    <source>
        <dbReference type="Google" id="ProtNLM"/>
    </source>
</evidence>
<dbReference type="OrthoDB" id="9811841at2"/>
<gene>
    <name evidence="1" type="ORF">LY11_05286</name>
</gene>
<protein>
    <recommendedName>
        <fullName evidence="3">HEXXH motif-containing protein</fullName>
    </recommendedName>
</protein>
<dbReference type="RefSeq" id="WP_146610952.1">
    <property type="nucleotide sequence ID" value="NZ_QLLR01000062.1"/>
</dbReference>
<name>A0A327RTC3_9SPHI</name>
<dbReference type="Proteomes" id="UP000249754">
    <property type="component" value="Unassembled WGS sequence"/>
</dbReference>
<dbReference type="EMBL" id="QLLR01000062">
    <property type="protein sequence ID" value="RAJ19755.1"/>
    <property type="molecule type" value="Genomic_DNA"/>
</dbReference>
<accession>A0A327RTC3</accession>
<proteinExistence type="predicted"/>
<dbReference type="AlphaFoldDB" id="A0A327RTC3"/>
<evidence type="ECO:0000313" key="1">
    <source>
        <dbReference type="EMBL" id="RAJ19755.1"/>
    </source>
</evidence>
<comment type="caution">
    <text evidence="1">The sequence shown here is derived from an EMBL/GenBank/DDBJ whole genome shotgun (WGS) entry which is preliminary data.</text>
</comment>
<sequence length="385" mass="45127">MNYYKDFDNCLSSMIDSIKGVLYHRSNEIFERLDFYNDEIYLEPLIYSYLAQNDEKWLDSIIIGYENEKKEEINVFSNSYGVIYLPRIGYFITDKISSTFTLRIVSGEFLLFFYGEKLSYIFEPIVKLLNDVELVIHPHPLLESFFTNNSKVFNDEILSKVKNVHTNHLNKAFDILKCCNPEFYVLLMKSVKKVMLFNSETPNSFAVLAAHSMVFFNVNSWDNEMFFVDHFSHEGSHVIFNILTFKSKITLFKLPYVTTFAVASGKQEEHSTIYLRFHGLFTFIEIIKSLMAVIKSKKVSVAAVHEAKGRIGFQLKRFENSLKSFEGLDLFQQEGLIWFRYFESHYVEFEREIGYLRTSYDLSYQSYDFNSKVFNELNPASPPGK</sequence>
<evidence type="ECO:0000313" key="2">
    <source>
        <dbReference type="Proteomes" id="UP000249754"/>
    </source>
</evidence>